<organism evidence="1 2">
    <name type="scientific">Scortum barcoo</name>
    <name type="common">barcoo grunter</name>
    <dbReference type="NCBI Taxonomy" id="214431"/>
    <lineage>
        <taxon>Eukaryota</taxon>
        <taxon>Metazoa</taxon>
        <taxon>Chordata</taxon>
        <taxon>Craniata</taxon>
        <taxon>Vertebrata</taxon>
        <taxon>Euteleostomi</taxon>
        <taxon>Actinopterygii</taxon>
        <taxon>Neopterygii</taxon>
        <taxon>Teleostei</taxon>
        <taxon>Neoteleostei</taxon>
        <taxon>Acanthomorphata</taxon>
        <taxon>Eupercaria</taxon>
        <taxon>Centrarchiformes</taxon>
        <taxon>Terapontoidei</taxon>
        <taxon>Terapontidae</taxon>
        <taxon>Scortum</taxon>
    </lineage>
</organism>
<gene>
    <name evidence="1" type="ORF">L3Q82_009461</name>
</gene>
<comment type="caution">
    <text evidence="1">The sequence shown here is derived from an EMBL/GenBank/DDBJ whole genome shotgun (WGS) entry which is preliminary data.</text>
</comment>
<name>A0ACB8WG93_9TELE</name>
<dbReference type="EMBL" id="CM041540">
    <property type="protein sequence ID" value="KAI3366794.1"/>
    <property type="molecule type" value="Genomic_DNA"/>
</dbReference>
<evidence type="ECO:0000313" key="2">
    <source>
        <dbReference type="Proteomes" id="UP000831701"/>
    </source>
</evidence>
<accession>A0ACB8WG93</accession>
<protein>
    <submittedName>
        <fullName evidence="1">Uncharacterized protein</fullName>
    </submittedName>
</protein>
<evidence type="ECO:0000313" key="1">
    <source>
        <dbReference type="EMBL" id="KAI3366794.1"/>
    </source>
</evidence>
<keyword evidence="2" id="KW-1185">Reference proteome</keyword>
<sequence length="491" mass="55755">MRLLTTLVLLLLLRSAEPRRGPRSGAAERGAGGRVRGRGRAGVMRRQTQECKEYIEAGEKYLDCQDRQLTNVMQDWPKDIQHLLLARNKIQVLRDNMFSQFTQLKSLDLQQNDISMVEDGAFSGLSQLTTLLLQHNGLKTASEEVLLPLPRLTYLRIYDNPWRCHCSLDSLVRTLQVPSNRNLGNYAKCAEPPSLWGQKLKKLNVESLCADDNQVDRRPGVGEDRQPRPPPIKVKPDATSMCHTYMHPKPLLDCSNKGAGSEEAQMLKVTFDLQEYPSMITGNDICGSEEHAQNLNNIPSDLPSDIVKMDLSSNSIKHLRPKQFLLSKDLKLLNLSSNSLQRIDIGAFVGLLYLRELDLSNNSLHYFQYGVLEDLYFLRKLKLENNPWICDYNIHYLIYWLKHHPGVFYTGLTCSEPQEFRGWRVEDYVKTYNGECPMDKQTGGMDTGQGGQGGTENEAQEVVGEMGDGHGELLPRPLKQKPKKFEIIRLS</sequence>
<dbReference type="Proteomes" id="UP000831701">
    <property type="component" value="Chromosome 10"/>
</dbReference>
<reference evidence="1" key="1">
    <citation type="submission" date="2022-04" db="EMBL/GenBank/DDBJ databases">
        <title>Jade perch genome.</title>
        <authorList>
            <person name="Chao B."/>
        </authorList>
    </citation>
    <scope>NUCLEOTIDE SEQUENCE</scope>
    <source>
        <strain evidence="1">CB-2022</strain>
    </source>
</reference>
<proteinExistence type="predicted"/>